<dbReference type="Pfam" id="PF00201">
    <property type="entry name" value="UDPGT"/>
    <property type="match status" value="1"/>
</dbReference>
<feature type="non-terminal residue" evidence="3">
    <location>
        <position position="1"/>
    </location>
</feature>
<dbReference type="Proteomes" id="UP000324897">
    <property type="component" value="Chromosome 4"/>
</dbReference>
<dbReference type="SUPFAM" id="SSF53756">
    <property type="entry name" value="UDP-Glycosyltransferase/glycogen phosphorylase"/>
    <property type="match status" value="1"/>
</dbReference>
<comment type="caution">
    <text evidence="3">The sequence shown here is derived from an EMBL/GenBank/DDBJ whole genome shotgun (WGS) entry which is preliminary data.</text>
</comment>
<evidence type="ECO:0000313" key="4">
    <source>
        <dbReference type="Proteomes" id="UP000324897"/>
    </source>
</evidence>
<dbReference type="EMBL" id="RWGY01000007">
    <property type="protein sequence ID" value="TVU39785.1"/>
    <property type="molecule type" value="Genomic_DNA"/>
</dbReference>
<sequence>MGGGAEQQEATSPQRPLHVVVFPWLAFGHLIPFLELSKQLARRGHAVTFVSTPRNVARLPPVPTTSLFVSVRLVSLPLPPVVGLPEGAESTADVAPEKIELLKAAFDVLAAPFAYFLASDGGGVGLQKRPDWIILDFAHHWLGPIAEEGAQGEPPLFFGNKTEKSTNLFSTALVPCALFRIVWATFVAYNGSVRENAALPPATRRRRRLHAHAAVGPLAASHLVPAPRGRVVGRPNASGVSDMADGAALLVLRSCPELDQAPACSPSSPASKSGPSSPPASCCRRNPTPAAERSVRPTRCMRWLDEQPPGSVVYVALGTEAPVTAEGVHELALGLELSGRASSGLSGDRASLESRRRVHGVGAAAGWGSVAESLRFGLPLVMLPFIVDQGLIARMMAERGVGVEVARHDGNRWFGRDDVAAAVRRVMVAEGKELASNARRMKEVIFGDDGGRQERYVDVLVDCLQRHGSEGLTATFCWGNEALQADVKGEKELRALGPVALDAKLTERSPRLALRRVGAVGAFLPVRAAGRREMETRVIRDQTE</sequence>
<feature type="region of interest" description="Disordered" evidence="2">
    <location>
        <begin position="262"/>
        <end position="296"/>
    </location>
</feature>
<keyword evidence="4" id="KW-1185">Reference proteome</keyword>
<accession>A0A5J9VW07</accession>
<evidence type="ECO:0000256" key="1">
    <source>
        <dbReference type="ARBA" id="ARBA00022679"/>
    </source>
</evidence>
<dbReference type="Gramene" id="TVU39785">
    <property type="protein sequence ID" value="TVU39785"/>
    <property type="gene ID" value="EJB05_13225"/>
</dbReference>
<evidence type="ECO:0008006" key="5">
    <source>
        <dbReference type="Google" id="ProtNLM"/>
    </source>
</evidence>
<organism evidence="3 4">
    <name type="scientific">Eragrostis curvula</name>
    <name type="common">weeping love grass</name>
    <dbReference type="NCBI Taxonomy" id="38414"/>
    <lineage>
        <taxon>Eukaryota</taxon>
        <taxon>Viridiplantae</taxon>
        <taxon>Streptophyta</taxon>
        <taxon>Embryophyta</taxon>
        <taxon>Tracheophyta</taxon>
        <taxon>Spermatophyta</taxon>
        <taxon>Magnoliopsida</taxon>
        <taxon>Liliopsida</taxon>
        <taxon>Poales</taxon>
        <taxon>Poaceae</taxon>
        <taxon>PACMAD clade</taxon>
        <taxon>Chloridoideae</taxon>
        <taxon>Eragrostideae</taxon>
        <taxon>Eragrostidinae</taxon>
        <taxon>Eragrostis</taxon>
    </lineage>
</organism>
<dbReference type="GO" id="GO:0035251">
    <property type="term" value="F:UDP-glucosyltransferase activity"/>
    <property type="evidence" value="ECO:0007669"/>
    <property type="project" value="InterPro"/>
</dbReference>
<dbReference type="OrthoDB" id="5835829at2759"/>
<dbReference type="InterPro" id="IPR050481">
    <property type="entry name" value="UDP-glycosyltransf_plant"/>
</dbReference>
<dbReference type="InterPro" id="IPR002213">
    <property type="entry name" value="UDP_glucos_trans"/>
</dbReference>
<evidence type="ECO:0000256" key="2">
    <source>
        <dbReference type="SAM" id="MobiDB-lite"/>
    </source>
</evidence>
<evidence type="ECO:0000313" key="3">
    <source>
        <dbReference type="EMBL" id="TVU39785.1"/>
    </source>
</evidence>
<protein>
    <recommendedName>
        <fullName evidence="5">Glycosyltransferase</fullName>
    </recommendedName>
</protein>
<gene>
    <name evidence="3" type="ORF">EJB05_13225</name>
</gene>
<dbReference type="AlphaFoldDB" id="A0A5J9VW07"/>
<dbReference type="Gene3D" id="3.40.50.2000">
    <property type="entry name" value="Glycogen Phosphorylase B"/>
    <property type="match status" value="3"/>
</dbReference>
<dbReference type="PANTHER" id="PTHR48049:SF80">
    <property type="entry name" value="GLYCOSYLTRANSFERASE"/>
    <property type="match status" value="1"/>
</dbReference>
<proteinExistence type="predicted"/>
<name>A0A5J9VW07_9POAL</name>
<dbReference type="CDD" id="cd03784">
    <property type="entry name" value="GT1_Gtf-like"/>
    <property type="match status" value="1"/>
</dbReference>
<reference evidence="3 4" key="1">
    <citation type="journal article" date="2019" name="Sci. Rep.">
        <title>A high-quality genome of Eragrostis curvula grass provides insights into Poaceae evolution and supports new strategies to enhance forage quality.</title>
        <authorList>
            <person name="Carballo J."/>
            <person name="Santos B.A.C.M."/>
            <person name="Zappacosta D."/>
            <person name="Garbus I."/>
            <person name="Selva J.P."/>
            <person name="Gallo C.A."/>
            <person name="Diaz A."/>
            <person name="Albertini E."/>
            <person name="Caccamo M."/>
            <person name="Echenique V."/>
        </authorList>
    </citation>
    <scope>NUCLEOTIDE SEQUENCE [LARGE SCALE GENOMIC DNA]</scope>
    <source>
        <strain evidence="4">cv. Victoria</strain>
        <tissue evidence="3">Leaf</tissue>
    </source>
</reference>
<keyword evidence="1" id="KW-0808">Transferase</keyword>
<dbReference type="PANTHER" id="PTHR48049">
    <property type="entry name" value="GLYCOSYLTRANSFERASE"/>
    <property type="match status" value="1"/>
</dbReference>
<feature type="compositionally biased region" description="Low complexity" evidence="2">
    <location>
        <begin position="262"/>
        <end position="283"/>
    </location>
</feature>